<dbReference type="Proteomes" id="UP000271624">
    <property type="component" value="Unassembled WGS sequence"/>
</dbReference>
<dbReference type="RefSeq" id="WP_272954048.1">
    <property type="nucleotide sequence ID" value="NZ_RSCL01000026.1"/>
</dbReference>
<dbReference type="InterPro" id="IPR028905">
    <property type="entry name" value="Tox-REase-3_dom"/>
</dbReference>
<accession>A0A433UZZ3</accession>
<evidence type="ECO:0000313" key="2">
    <source>
        <dbReference type="EMBL" id="RUS99388.1"/>
    </source>
</evidence>
<proteinExistence type="predicted"/>
<organism evidence="2 3">
    <name type="scientific">Dulcicalothrix desertica PCC 7102</name>
    <dbReference type="NCBI Taxonomy" id="232991"/>
    <lineage>
        <taxon>Bacteria</taxon>
        <taxon>Bacillati</taxon>
        <taxon>Cyanobacteriota</taxon>
        <taxon>Cyanophyceae</taxon>
        <taxon>Nostocales</taxon>
        <taxon>Calotrichaceae</taxon>
        <taxon>Dulcicalothrix</taxon>
    </lineage>
</organism>
<reference evidence="2" key="2">
    <citation type="journal article" date="2019" name="Genome Biol. Evol.">
        <title>Day and night: Metabolic profiles and evolutionary relationships of six axenic non-marine cyanobacteria.</title>
        <authorList>
            <person name="Will S.E."/>
            <person name="Henke P."/>
            <person name="Boedeker C."/>
            <person name="Huang S."/>
            <person name="Brinkmann H."/>
            <person name="Rohde M."/>
            <person name="Jarek M."/>
            <person name="Friedl T."/>
            <person name="Seufert S."/>
            <person name="Schumacher M."/>
            <person name="Overmann J."/>
            <person name="Neumann-Schaal M."/>
            <person name="Petersen J."/>
        </authorList>
    </citation>
    <scope>NUCLEOTIDE SEQUENCE [LARGE SCALE GENOMIC DNA]</scope>
    <source>
        <strain evidence="2">PCC 7102</strain>
    </source>
</reference>
<gene>
    <name evidence="2" type="ORF">DSM106972_078300</name>
</gene>
<dbReference type="AlphaFoldDB" id="A0A433UZZ3"/>
<dbReference type="EMBL" id="RSCL01000026">
    <property type="protein sequence ID" value="RUS99388.1"/>
    <property type="molecule type" value="Genomic_DNA"/>
</dbReference>
<reference evidence="2" key="1">
    <citation type="submission" date="2018-12" db="EMBL/GenBank/DDBJ databases">
        <authorList>
            <person name="Will S."/>
            <person name="Neumann-Schaal M."/>
            <person name="Henke P."/>
        </authorList>
    </citation>
    <scope>NUCLEOTIDE SEQUENCE</scope>
    <source>
        <strain evidence="2">PCC 7102</strain>
    </source>
</reference>
<evidence type="ECO:0000259" key="1">
    <source>
        <dbReference type="Pfam" id="PF15647"/>
    </source>
</evidence>
<keyword evidence="3" id="KW-1185">Reference proteome</keyword>
<sequence>MTSEALIQAKDSESAINKPYNFLNKKTRKQIKETIRLASELGKRAEFWFQNKPHPEVRKYIEDR</sequence>
<evidence type="ECO:0000313" key="3">
    <source>
        <dbReference type="Proteomes" id="UP000271624"/>
    </source>
</evidence>
<dbReference type="Pfam" id="PF15647">
    <property type="entry name" value="Tox-REase-3"/>
    <property type="match status" value="1"/>
</dbReference>
<name>A0A433UZZ3_9CYAN</name>
<feature type="domain" description="Tox-REase-3" evidence="1">
    <location>
        <begin position="2"/>
        <end position="63"/>
    </location>
</feature>
<protein>
    <recommendedName>
        <fullName evidence="1">Tox-REase-3 domain-containing protein</fullName>
    </recommendedName>
</protein>
<comment type="caution">
    <text evidence="2">The sequence shown here is derived from an EMBL/GenBank/DDBJ whole genome shotgun (WGS) entry which is preliminary data.</text>
</comment>